<reference evidence="3 4" key="1">
    <citation type="submission" date="2016-01" db="EMBL/GenBank/DDBJ databases">
        <title>The new phylogeny of the genus Mycobacterium.</title>
        <authorList>
            <person name="Tarcisio F."/>
            <person name="Conor M."/>
            <person name="Antonella G."/>
            <person name="Elisabetta G."/>
            <person name="Giulia F.S."/>
            <person name="Sara T."/>
            <person name="Anna F."/>
            <person name="Clotilde B."/>
            <person name="Roberto B."/>
            <person name="Veronica D.S."/>
            <person name="Fabio R."/>
            <person name="Monica P."/>
            <person name="Olivier J."/>
            <person name="Enrico T."/>
            <person name="Nicola S."/>
        </authorList>
    </citation>
    <scope>NUCLEOTIDE SEQUENCE [LARGE SCALE GENOMIC DNA]</scope>
    <source>
        <strain evidence="3 4">DSM 45541</strain>
    </source>
</reference>
<evidence type="ECO:0000256" key="2">
    <source>
        <dbReference type="SAM" id="Phobius"/>
    </source>
</evidence>
<comment type="caution">
    <text evidence="3">The sequence shown here is derived from an EMBL/GenBank/DDBJ whole genome shotgun (WGS) entry which is preliminary data.</text>
</comment>
<protein>
    <recommendedName>
        <fullName evidence="5">Alanine and proline rich membrane protein</fullName>
    </recommendedName>
</protein>
<keyword evidence="2" id="KW-1133">Transmembrane helix</keyword>
<feature type="compositionally biased region" description="Pro residues" evidence="1">
    <location>
        <begin position="75"/>
        <end position="84"/>
    </location>
</feature>
<feature type="transmembrane region" description="Helical" evidence="2">
    <location>
        <begin position="29"/>
        <end position="50"/>
    </location>
</feature>
<proteinExistence type="predicted"/>
<keyword evidence="2" id="KW-0472">Membrane</keyword>
<evidence type="ECO:0000256" key="1">
    <source>
        <dbReference type="SAM" id="MobiDB-lite"/>
    </source>
</evidence>
<feature type="region of interest" description="Disordered" evidence="1">
    <location>
        <begin position="1"/>
        <end position="26"/>
    </location>
</feature>
<organism evidence="3 4">
    <name type="scientific">Mycolicibacterium iranicum</name>
    <name type="common">Mycobacterium iranicum</name>
    <dbReference type="NCBI Taxonomy" id="912594"/>
    <lineage>
        <taxon>Bacteria</taxon>
        <taxon>Bacillati</taxon>
        <taxon>Actinomycetota</taxon>
        <taxon>Actinomycetes</taxon>
        <taxon>Mycobacteriales</taxon>
        <taxon>Mycobacteriaceae</taxon>
        <taxon>Mycolicibacterium</taxon>
    </lineage>
</organism>
<feature type="compositionally biased region" description="Pro residues" evidence="1">
    <location>
        <begin position="1"/>
        <end position="23"/>
    </location>
</feature>
<dbReference type="RefSeq" id="WP_085176075.1">
    <property type="nucleotide sequence ID" value="NZ_LQPC01000036.1"/>
</dbReference>
<keyword evidence="2" id="KW-0812">Transmembrane</keyword>
<gene>
    <name evidence="3" type="ORF">AWC12_18905</name>
</gene>
<evidence type="ECO:0008006" key="5">
    <source>
        <dbReference type="Google" id="ProtNLM"/>
    </source>
</evidence>
<dbReference type="EMBL" id="LQPC01000036">
    <property type="protein sequence ID" value="ORV86360.1"/>
    <property type="molecule type" value="Genomic_DNA"/>
</dbReference>
<sequence>MTDPAPPPTYPAWPPQAPYPPAPRPRRRWAATATAAVISAAVAATLASIITANNTGRDSAATAATASTVTVTAQPPTPNSPTPVPAATADRTTCQAWVSAGTLIRGASEAQSVIPPGMTIVDPAVQDNPAWKAGVIKAGDLYGQAADRLAAGTPNGTTPMLDQTAAAAVGALQALSTTTKGFDEASGNGYAVVKSVANALDVLCERLAPR</sequence>
<feature type="region of interest" description="Disordered" evidence="1">
    <location>
        <begin position="67"/>
        <end position="88"/>
    </location>
</feature>
<evidence type="ECO:0000313" key="4">
    <source>
        <dbReference type="Proteomes" id="UP000193622"/>
    </source>
</evidence>
<dbReference type="AlphaFoldDB" id="A0A1X1WIJ6"/>
<evidence type="ECO:0000313" key="3">
    <source>
        <dbReference type="EMBL" id="ORV86360.1"/>
    </source>
</evidence>
<name>A0A1X1WIJ6_MYCIR</name>
<dbReference type="Proteomes" id="UP000193622">
    <property type="component" value="Unassembled WGS sequence"/>
</dbReference>
<accession>A0A1X1WIJ6</accession>